<dbReference type="KEGG" id="ddi:DDB_G0279571"/>
<feature type="chain" id="PRO_5004249933" evidence="2">
    <location>
        <begin position="18"/>
        <end position="537"/>
    </location>
</feature>
<evidence type="ECO:0000256" key="1">
    <source>
        <dbReference type="SAM" id="Phobius"/>
    </source>
</evidence>
<dbReference type="VEuPathDB" id="AmoebaDB:DDB_G0279571"/>
<dbReference type="dictyBase" id="DDB_G0279571"/>
<dbReference type="PaxDb" id="44689-DDB0235396"/>
<dbReference type="SMR" id="Q54WL1"/>
<keyword evidence="1" id="KW-0472">Membrane</keyword>
<evidence type="ECO:0000313" key="4">
    <source>
        <dbReference type="Proteomes" id="UP000002195"/>
    </source>
</evidence>
<evidence type="ECO:0000256" key="2">
    <source>
        <dbReference type="SAM" id="SignalP"/>
    </source>
</evidence>
<comment type="caution">
    <text evidence="3">The sequence shown here is derived from an EMBL/GenBank/DDBJ whole genome shotgun (WGS) entry which is preliminary data.</text>
</comment>
<dbReference type="OMA" id="NDARYMI"/>
<keyword evidence="2" id="KW-0732">Signal</keyword>
<dbReference type="EMBL" id="AAFI02000031">
    <property type="protein sequence ID" value="EAL67724.1"/>
    <property type="molecule type" value="Genomic_DNA"/>
</dbReference>
<keyword evidence="4" id="KW-1185">Reference proteome</keyword>
<dbReference type="RefSeq" id="XP_641706.1">
    <property type="nucleotide sequence ID" value="XM_636614.1"/>
</dbReference>
<keyword evidence="1" id="KW-0812">Transmembrane</keyword>
<reference evidence="3 4" key="1">
    <citation type="journal article" date="2005" name="Nature">
        <title>The genome of the social amoeba Dictyostelium discoideum.</title>
        <authorList>
            <consortium name="The Dictyostelium discoideum Sequencing Consortium"/>
            <person name="Eichinger L."/>
            <person name="Pachebat J.A."/>
            <person name="Glockner G."/>
            <person name="Rajandream M.A."/>
            <person name="Sucgang R."/>
            <person name="Berriman M."/>
            <person name="Song J."/>
            <person name="Olsen R."/>
            <person name="Szafranski K."/>
            <person name="Xu Q."/>
            <person name="Tunggal B."/>
            <person name="Kummerfeld S."/>
            <person name="Madera M."/>
            <person name="Konfortov B.A."/>
            <person name="Rivero F."/>
            <person name="Bankier A.T."/>
            <person name="Lehmann R."/>
            <person name="Hamlin N."/>
            <person name="Davies R."/>
            <person name="Gaudet P."/>
            <person name="Fey P."/>
            <person name="Pilcher K."/>
            <person name="Chen G."/>
            <person name="Saunders D."/>
            <person name="Sodergren E."/>
            <person name="Davis P."/>
            <person name="Kerhornou A."/>
            <person name="Nie X."/>
            <person name="Hall N."/>
            <person name="Anjard C."/>
            <person name="Hemphill L."/>
            <person name="Bason N."/>
            <person name="Farbrother P."/>
            <person name="Desany B."/>
            <person name="Just E."/>
            <person name="Morio T."/>
            <person name="Rost R."/>
            <person name="Churcher C."/>
            <person name="Cooper J."/>
            <person name="Haydock S."/>
            <person name="van Driessche N."/>
            <person name="Cronin A."/>
            <person name="Goodhead I."/>
            <person name="Muzny D."/>
            <person name="Mourier T."/>
            <person name="Pain A."/>
            <person name="Lu M."/>
            <person name="Harper D."/>
            <person name="Lindsay R."/>
            <person name="Hauser H."/>
            <person name="James K."/>
            <person name="Quiles M."/>
            <person name="Madan Babu M."/>
            <person name="Saito T."/>
            <person name="Buchrieser C."/>
            <person name="Wardroper A."/>
            <person name="Felder M."/>
            <person name="Thangavelu M."/>
            <person name="Johnson D."/>
            <person name="Knights A."/>
            <person name="Loulseged H."/>
            <person name="Mungall K."/>
            <person name="Oliver K."/>
            <person name="Price C."/>
            <person name="Quail M.A."/>
            <person name="Urushihara H."/>
            <person name="Hernandez J."/>
            <person name="Rabbinowitsch E."/>
            <person name="Steffen D."/>
            <person name="Sanders M."/>
            <person name="Ma J."/>
            <person name="Kohara Y."/>
            <person name="Sharp S."/>
            <person name="Simmonds M."/>
            <person name="Spiegler S."/>
            <person name="Tivey A."/>
            <person name="Sugano S."/>
            <person name="White B."/>
            <person name="Walker D."/>
            <person name="Woodward J."/>
            <person name="Winckler T."/>
            <person name="Tanaka Y."/>
            <person name="Shaulsky G."/>
            <person name="Schleicher M."/>
            <person name="Weinstock G."/>
            <person name="Rosenthal A."/>
            <person name="Cox E.C."/>
            <person name="Chisholm R.L."/>
            <person name="Gibbs R."/>
            <person name="Loomis W.F."/>
            <person name="Platzer M."/>
            <person name="Kay R.R."/>
            <person name="Williams J."/>
            <person name="Dear P.H."/>
            <person name="Noegel A.A."/>
            <person name="Barrell B."/>
            <person name="Kuspa A."/>
        </authorList>
    </citation>
    <scope>NUCLEOTIDE SEQUENCE [LARGE SCALE GENOMIC DNA]</scope>
    <source>
        <strain evidence="3 4">AX4</strain>
    </source>
</reference>
<protein>
    <submittedName>
        <fullName evidence="3">Polymorphic membrane protein repeat-containing protein</fullName>
    </submittedName>
</protein>
<evidence type="ECO:0000313" key="3">
    <source>
        <dbReference type="EMBL" id="EAL67724.1"/>
    </source>
</evidence>
<feature type="transmembrane region" description="Helical" evidence="1">
    <location>
        <begin position="502"/>
        <end position="523"/>
    </location>
</feature>
<feature type="signal peptide" evidence="2">
    <location>
        <begin position="1"/>
        <end position="17"/>
    </location>
</feature>
<dbReference type="Proteomes" id="UP000002195">
    <property type="component" value="Unassembled WGS sequence"/>
</dbReference>
<keyword evidence="1" id="KW-1133">Transmembrane helix</keyword>
<dbReference type="PhylomeDB" id="Q54WL1"/>
<dbReference type="GeneID" id="8622115"/>
<dbReference type="PANTHER" id="PTHR31318:SF1">
    <property type="entry name" value="POLYMORPHIC MEMBRANE PROTEIN REPEAT-CONTAINING PROTEIN-RELATED"/>
    <property type="match status" value="1"/>
</dbReference>
<proteinExistence type="predicted"/>
<organism evidence="3 4">
    <name type="scientific">Dictyostelium discoideum</name>
    <name type="common">Social amoeba</name>
    <dbReference type="NCBI Taxonomy" id="44689"/>
    <lineage>
        <taxon>Eukaryota</taxon>
        <taxon>Amoebozoa</taxon>
        <taxon>Evosea</taxon>
        <taxon>Eumycetozoa</taxon>
        <taxon>Dictyostelia</taxon>
        <taxon>Dictyosteliales</taxon>
        <taxon>Dictyosteliaceae</taxon>
        <taxon>Dictyostelium</taxon>
    </lineage>
</organism>
<dbReference type="AlphaFoldDB" id="Q54WL1"/>
<dbReference type="HOGENOM" id="CLU_514311_0_0_1"/>
<sequence length="537" mass="57534">MYKLIIALLFLYVYIFGDNIVLGGEQCISYTDSKSGLTENCGTAAATPCQSISQSILSCGGQFESITMNIEPGTYLINQATFGKVTNQSITLVNNNKETNDVIIDLSNATDSFIRIEPSSIYDTSIVSFTGITFQNGNKPYGPVLFNNGTSNIQLEINNCVFNNNNATIGGGSIAIDSTDGESDYPPANSVINISKTTFNNSTSSKISGGVLYAFDLNVVITIDQCSFSNIRNSASGGIIYMRNGLLTMTNSKLDSIASNAAFFLASEFLTTPQFKFTNVNFTNALGGIGFAFTNYFTKTYFLNCNFVNNLNTAPIFGLNSGLITVDSCLFANNNNQKSPGSSGGAISLTATECLVKNSIFTNNFAQNGGAININSSNYAFLDTPTTIIGSQFINNTAAVSGGAIDIYSSSITINSTSFIGNYAKQDDHGPSVYCTNSKINLSSTTFKINETNTVNSFGIDCLPSVSYFCTVINQSKKLQCEKDDFEISSDNTNGLTTGQKVGISFGVIGGFFLIVIVAVLVVRKVKRDRQYKPIGL</sequence>
<name>Q54WL1_DICDI</name>
<dbReference type="PANTHER" id="PTHR31318">
    <property type="entry name" value="EXPRESSED PROTEIN-RELATED"/>
    <property type="match status" value="1"/>
</dbReference>
<accession>Q54WL1</accession>
<gene>
    <name evidence="3" type="ORF">DDB_G0279571</name>
</gene>
<dbReference type="InterPro" id="IPR011050">
    <property type="entry name" value="Pectin_lyase_fold/virulence"/>
</dbReference>
<dbReference type="InParanoid" id="Q54WL1"/>
<dbReference type="SUPFAM" id="SSF51126">
    <property type="entry name" value="Pectin lyase-like"/>
    <property type="match status" value="2"/>
</dbReference>